<dbReference type="InterPro" id="IPR051257">
    <property type="entry name" value="Diverse_CBS-Domain"/>
</dbReference>
<evidence type="ECO:0000313" key="4">
    <source>
        <dbReference type="Proteomes" id="UP000051015"/>
    </source>
</evidence>
<dbReference type="OrthoDB" id="2375431at2"/>
<evidence type="ECO:0000259" key="2">
    <source>
        <dbReference type="Pfam" id="PF00571"/>
    </source>
</evidence>
<sequence length="169" mass="19346">MIAKPVEHMLNERQDHFLIPAEIVANVQETNHLDHAFLVLTKVRYSKIPVLDNEQHFKGLLSLPMITETMLGMNGIDATKLSRKTVRDVMEKDAPTITLPYNFEEILHMLVNQPFLIVVNEEGIFTGIVTRREVMKSFNYVAHDLDKDYNISEKDENKIIDGGSTPKID</sequence>
<dbReference type="PANTHER" id="PTHR43080:SF30">
    <property type="entry name" value="CYCLIC DI-AMP RECEPTOR B"/>
    <property type="match status" value="1"/>
</dbReference>
<gene>
    <name evidence="3" type="ORF">FC19_GL001731</name>
</gene>
<dbReference type="SUPFAM" id="SSF54631">
    <property type="entry name" value="CBS-domain pair"/>
    <property type="match status" value="1"/>
</dbReference>
<evidence type="ECO:0000313" key="3">
    <source>
        <dbReference type="EMBL" id="KRM95595.1"/>
    </source>
</evidence>
<dbReference type="Gene3D" id="3.10.580.10">
    <property type="entry name" value="CBS-domain"/>
    <property type="match status" value="1"/>
</dbReference>
<keyword evidence="4" id="KW-1185">Reference proteome</keyword>
<dbReference type="STRING" id="1423725.FC19_GL001731"/>
<dbReference type="PATRIC" id="fig|1423725.3.peg.1778"/>
<dbReference type="EMBL" id="AYZD01000023">
    <property type="protein sequence ID" value="KRM95595.1"/>
    <property type="molecule type" value="Genomic_DNA"/>
</dbReference>
<keyword evidence="1" id="KW-0129">CBS domain</keyword>
<dbReference type="InterPro" id="IPR048125">
    <property type="entry name" value="CBS_CbpB"/>
</dbReference>
<dbReference type="RefSeq" id="WP_057876474.1">
    <property type="nucleotide sequence ID" value="NZ_AYZD01000023.1"/>
</dbReference>
<dbReference type="CDD" id="cd04643">
    <property type="entry name" value="CBS_pair_bac"/>
    <property type="match status" value="1"/>
</dbReference>
<dbReference type="Pfam" id="PF00571">
    <property type="entry name" value="CBS"/>
    <property type="match status" value="1"/>
</dbReference>
<accession>A0A0R2D560</accession>
<dbReference type="InterPro" id="IPR000644">
    <property type="entry name" value="CBS_dom"/>
</dbReference>
<dbReference type="PANTHER" id="PTHR43080">
    <property type="entry name" value="CBS DOMAIN-CONTAINING PROTEIN CBSX3, MITOCHONDRIAL"/>
    <property type="match status" value="1"/>
</dbReference>
<organism evidence="3 4">
    <name type="scientific">Liquorilactobacillus aquaticus DSM 21051</name>
    <dbReference type="NCBI Taxonomy" id="1423725"/>
    <lineage>
        <taxon>Bacteria</taxon>
        <taxon>Bacillati</taxon>
        <taxon>Bacillota</taxon>
        <taxon>Bacilli</taxon>
        <taxon>Lactobacillales</taxon>
        <taxon>Lactobacillaceae</taxon>
        <taxon>Liquorilactobacillus</taxon>
    </lineage>
</organism>
<dbReference type="InterPro" id="IPR046342">
    <property type="entry name" value="CBS_dom_sf"/>
</dbReference>
<proteinExistence type="predicted"/>
<dbReference type="NCBIfam" id="NF041630">
    <property type="entry name" value="CBS_CbpB"/>
    <property type="match status" value="1"/>
</dbReference>
<dbReference type="AlphaFoldDB" id="A0A0R2D560"/>
<feature type="domain" description="CBS" evidence="2">
    <location>
        <begin position="86"/>
        <end position="137"/>
    </location>
</feature>
<protein>
    <submittedName>
        <fullName evidence="3">CBS domain-containing protein</fullName>
    </submittedName>
</protein>
<reference evidence="3 4" key="1">
    <citation type="journal article" date="2015" name="Genome Announc.">
        <title>Expanding the biotechnology potential of lactobacilli through comparative genomics of 213 strains and associated genera.</title>
        <authorList>
            <person name="Sun Z."/>
            <person name="Harris H.M."/>
            <person name="McCann A."/>
            <person name="Guo C."/>
            <person name="Argimon S."/>
            <person name="Zhang W."/>
            <person name="Yang X."/>
            <person name="Jeffery I.B."/>
            <person name="Cooney J.C."/>
            <person name="Kagawa T.F."/>
            <person name="Liu W."/>
            <person name="Song Y."/>
            <person name="Salvetti E."/>
            <person name="Wrobel A."/>
            <person name="Rasinkangas P."/>
            <person name="Parkhill J."/>
            <person name="Rea M.C."/>
            <person name="O'Sullivan O."/>
            <person name="Ritari J."/>
            <person name="Douillard F.P."/>
            <person name="Paul Ross R."/>
            <person name="Yang R."/>
            <person name="Briner A.E."/>
            <person name="Felis G.E."/>
            <person name="de Vos W.M."/>
            <person name="Barrangou R."/>
            <person name="Klaenhammer T.R."/>
            <person name="Caufield P.W."/>
            <person name="Cui Y."/>
            <person name="Zhang H."/>
            <person name="O'Toole P.W."/>
        </authorList>
    </citation>
    <scope>NUCLEOTIDE SEQUENCE [LARGE SCALE GENOMIC DNA]</scope>
    <source>
        <strain evidence="3 4">DSM 21051</strain>
    </source>
</reference>
<comment type="caution">
    <text evidence="3">The sequence shown here is derived from an EMBL/GenBank/DDBJ whole genome shotgun (WGS) entry which is preliminary data.</text>
</comment>
<name>A0A0R2D560_9LACO</name>
<evidence type="ECO:0000256" key="1">
    <source>
        <dbReference type="ARBA" id="ARBA00023122"/>
    </source>
</evidence>
<dbReference type="Proteomes" id="UP000051015">
    <property type="component" value="Unassembled WGS sequence"/>
</dbReference>